<feature type="active site" description="Proton donor/acceptor" evidence="1">
    <location>
        <position position="88"/>
    </location>
</feature>
<feature type="binding site" evidence="2">
    <location>
        <position position="64"/>
    </location>
    <ligand>
        <name>substrate</name>
    </ligand>
</feature>
<dbReference type="GO" id="GO:0016791">
    <property type="term" value="F:phosphatase activity"/>
    <property type="evidence" value="ECO:0007669"/>
    <property type="project" value="TreeGrafter"/>
</dbReference>
<dbReference type="SUPFAM" id="SSF53254">
    <property type="entry name" value="Phosphoglycerate mutase-like"/>
    <property type="match status" value="1"/>
</dbReference>
<dbReference type="Proteomes" id="UP000179860">
    <property type="component" value="Chromosome 1"/>
</dbReference>
<dbReference type="InterPro" id="IPR050275">
    <property type="entry name" value="PGM_Phosphatase"/>
</dbReference>
<dbReference type="SMART" id="SM00855">
    <property type="entry name" value="PGAM"/>
    <property type="match status" value="1"/>
</dbReference>
<dbReference type="CDD" id="cd07067">
    <property type="entry name" value="HP_PGM_like"/>
    <property type="match status" value="1"/>
</dbReference>
<dbReference type="OrthoDB" id="9783269at2"/>
<evidence type="ECO:0000256" key="1">
    <source>
        <dbReference type="PIRSR" id="PIRSR613078-1"/>
    </source>
</evidence>
<dbReference type="STRING" id="754502.BJG93_15570"/>
<dbReference type="Gene3D" id="3.40.50.1240">
    <property type="entry name" value="Phosphoglycerate mutase-like"/>
    <property type="match status" value="1"/>
</dbReference>
<reference evidence="3" key="1">
    <citation type="submission" date="2016-09" db="EMBL/GenBank/DDBJ databases">
        <title>The Complete Genome of Burkholderia sprentiae wsm5005.</title>
        <authorList>
            <person name="De Meyer S."/>
            <person name="Wang P."/>
            <person name="Terpolilli J."/>
        </authorList>
    </citation>
    <scope>NUCLEOTIDE SEQUENCE [LARGE SCALE GENOMIC DNA]</scope>
    <source>
        <strain evidence="3">WSM5005</strain>
    </source>
</reference>
<protein>
    <submittedName>
        <fullName evidence="3">Histidine phosphatase family protein</fullName>
    </submittedName>
</protein>
<gene>
    <name evidence="3" type="ORF">BJG93_15570</name>
</gene>
<dbReference type="PANTHER" id="PTHR48100:SF1">
    <property type="entry name" value="HISTIDINE PHOSPHATASE FAMILY PROTEIN-RELATED"/>
    <property type="match status" value="1"/>
</dbReference>
<dbReference type="InterPro" id="IPR013078">
    <property type="entry name" value="His_Pase_superF_clade-1"/>
</dbReference>
<dbReference type="GO" id="GO:0005737">
    <property type="term" value="C:cytoplasm"/>
    <property type="evidence" value="ECO:0007669"/>
    <property type="project" value="TreeGrafter"/>
</dbReference>
<evidence type="ECO:0000256" key="2">
    <source>
        <dbReference type="PIRSR" id="PIRSR613078-2"/>
    </source>
</evidence>
<dbReference type="EMBL" id="CP017561">
    <property type="protein sequence ID" value="APA86655.1"/>
    <property type="molecule type" value="Genomic_DNA"/>
</dbReference>
<dbReference type="AlphaFoldDB" id="A0A1I9YK22"/>
<sequence>MTTQILFIRHGETDWNRIKRIQGHIDIPLATTGVAQAKRLAQRLADEAKRGTRLDAIYSSDLQRAQQTAQPIGDALGLPLQSRENLRERSYGAFQGHDSDEIALRFPDEYAQWQTRDPGFAPPEGESQRVFYHRIVHAIEPLVAAHPGGRIACVTHGGVLDCVRRFASGMPLDAPRDYPLLNTSLNIVDYVNGRATIVSWADVSHLDAGSADDDGLRKGPEPKR</sequence>
<evidence type="ECO:0000313" key="4">
    <source>
        <dbReference type="Proteomes" id="UP000179860"/>
    </source>
</evidence>
<name>A0A1I9YK22_9BURK</name>
<reference evidence="3" key="2">
    <citation type="submission" date="2021-06" db="EMBL/GenBank/DDBJ databases">
        <authorList>
            <person name="Rogers T.H."/>
            <person name="Ramsay J.P."/>
            <person name="Wang P."/>
            <person name="Terpolilli J."/>
        </authorList>
    </citation>
    <scope>NUCLEOTIDE SEQUENCE [LARGE SCALE GENOMIC DNA]</scope>
    <source>
        <strain evidence="3">WSM5005</strain>
    </source>
</reference>
<proteinExistence type="predicted"/>
<dbReference type="Pfam" id="PF00300">
    <property type="entry name" value="His_Phos_1"/>
    <property type="match status" value="1"/>
</dbReference>
<dbReference type="RefSeq" id="WP_027198814.1">
    <property type="nucleotide sequence ID" value="NZ_CP017561.2"/>
</dbReference>
<dbReference type="InterPro" id="IPR029033">
    <property type="entry name" value="His_PPase_superfam"/>
</dbReference>
<keyword evidence="4" id="KW-1185">Reference proteome</keyword>
<feature type="binding site" evidence="2">
    <location>
        <begin position="9"/>
        <end position="16"/>
    </location>
    <ligand>
        <name>substrate</name>
    </ligand>
</feature>
<accession>A0A1I9YK22</accession>
<organism evidence="3 4">
    <name type="scientific">Paraburkholderia sprentiae WSM5005</name>
    <dbReference type="NCBI Taxonomy" id="754502"/>
    <lineage>
        <taxon>Bacteria</taxon>
        <taxon>Pseudomonadati</taxon>
        <taxon>Pseudomonadota</taxon>
        <taxon>Betaproteobacteria</taxon>
        <taxon>Burkholderiales</taxon>
        <taxon>Burkholderiaceae</taxon>
        <taxon>Paraburkholderia</taxon>
    </lineage>
</organism>
<dbReference type="KEGG" id="pspw:BJG93_15570"/>
<feature type="active site" description="Tele-phosphohistidine intermediate" evidence="1">
    <location>
        <position position="10"/>
    </location>
</feature>
<evidence type="ECO:0000313" key="3">
    <source>
        <dbReference type="EMBL" id="APA86655.1"/>
    </source>
</evidence>
<feature type="binding site" evidence="2">
    <location>
        <begin position="88"/>
        <end position="91"/>
    </location>
    <ligand>
        <name>substrate</name>
    </ligand>
</feature>
<dbReference type="PANTHER" id="PTHR48100">
    <property type="entry name" value="BROAD-SPECIFICITY PHOSPHATASE YOR283W-RELATED"/>
    <property type="match status" value="1"/>
</dbReference>